<sequence length="384" mass="42988">MAKYIFILGRNHELCKAEVFAVWPRLKKLSFEPPVLIVEGEISPRQAIERLGGTIKIAQASDQEFSAENIEQMILNNADKSKKIFFGFSWYGTEDKKIGLAIKKQLKEKGVSSRLVTSKEKQLSSVIVEKNKLLANGSEIIVVSTPSLSPPSKGGEPIGYWGRTIAVQDFKAFSERDYGRPKRDMLSGSMPPKLAKIMINLSQTALNANILDPFCGSGTMLQEAILMGYQNVVGSDISEKAIKDTENNLAWLKDKYKIKASLKLFNSPAEAISTFVNKNSVDAIISEPYLGKPKKGNESTDSLSKEMAELEQLYLNAFDEFKKVLKKGGRVVIIFPIFKHKNREVKMNIMPTLQGDGWVKQNKTPLVYSRVDQKVVREINVFTM</sequence>
<dbReference type="EMBL" id="PEZZ01000017">
    <property type="protein sequence ID" value="PIS05192.1"/>
    <property type="molecule type" value="Genomic_DNA"/>
</dbReference>
<organism evidence="2 3">
    <name type="scientific">Candidatus Buchananbacteria bacterium CG10_big_fil_rev_8_21_14_0_10_42_9</name>
    <dbReference type="NCBI Taxonomy" id="1974526"/>
    <lineage>
        <taxon>Bacteria</taxon>
        <taxon>Candidatus Buchananiibacteriota</taxon>
    </lineage>
</organism>
<proteinExistence type="predicted"/>
<dbReference type="PANTHER" id="PTHR14911:SF13">
    <property type="entry name" value="TRNA (GUANINE(6)-N2)-METHYLTRANSFERASE THUMP3"/>
    <property type="match status" value="1"/>
</dbReference>
<dbReference type="GO" id="GO:0030488">
    <property type="term" value="P:tRNA methylation"/>
    <property type="evidence" value="ECO:0007669"/>
    <property type="project" value="TreeGrafter"/>
</dbReference>
<dbReference type="InterPro" id="IPR000241">
    <property type="entry name" value="RlmKL-like_Mtase"/>
</dbReference>
<evidence type="ECO:0000313" key="2">
    <source>
        <dbReference type="EMBL" id="PIS05192.1"/>
    </source>
</evidence>
<dbReference type="AlphaFoldDB" id="A0A2H0W1F6"/>
<dbReference type="Proteomes" id="UP000230935">
    <property type="component" value="Unassembled WGS sequence"/>
</dbReference>
<comment type="caution">
    <text evidence="2">The sequence shown here is derived from an EMBL/GenBank/DDBJ whole genome shotgun (WGS) entry which is preliminary data.</text>
</comment>
<accession>A0A2H0W1F6</accession>
<dbReference type="Pfam" id="PF01170">
    <property type="entry name" value="UPF0020"/>
    <property type="match status" value="1"/>
</dbReference>
<dbReference type="Gene3D" id="3.40.50.150">
    <property type="entry name" value="Vaccinia Virus protein VP39"/>
    <property type="match status" value="1"/>
</dbReference>
<dbReference type="PANTHER" id="PTHR14911">
    <property type="entry name" value="THUMP DOMAIN-CONTAINING"/>
    <property type="match status" value="1"/>
</dbReference>
<name>A0A2H0W1F6_9BACT</name>
<dbReference type="InterPro" id="IPR029063">
    <property type="entry name" value="SAM-dependent_MTases_sf"/>
</dbReference>
<gene>
    <name evidence="2" type="ORF">COT81_02535</name>
</gene>
<protein>
    <recommendedName>
        <fullName evidence="1">Ribosomal RNA large subunit methyltransferase K/L-like methyltransferase domain-containing protein</fullName>
    </recommendedName>
</protein>
<dbReference type="CDD" id="cd02440">
    <property type="entry name" value="AdoMet_MTases"/>
    <property type="match status" value="1"/>
</dbReference>
<dbReference type="GO" id="GO:0016423">
    <property type="term" value="F:tRNA (guanine) methyltransferase activity"/>
    <property type="evidence" value="ECO:0007669"/>
    <property type="project" value="TreeGrafter"/>
</dbReference>
<feature type="domain" description="Ribosomal RNA large subunit methyltransferase K/L-like methyltransferase" evidence="1">
    <location>
        <begin position="184"/>
        <end position="336"/>
    </location>
</feature>
<reference evidence="3" key="1">
    <citation type="submission" date="2017-09" db="EMBL/GenBank/DDBJ databases">
        <title>Depth-based differentiation of microbial function through sediment-hosted aquifers and enrichment of novel symbionts in the deep terrestrial subsurface.</title>
        <authorList>
            <person name="Probst A.J."/>
            <person name="Ladd B."/>
            <person name="Jarett J.K."/>
            <person name="Geller-Mcgrath D.E."/>
            <person name="Sieber C.M.K."/>
            <person name="Emerson J.B."/>
            <person name="Anantharaman K."/>
            <person name="Thomas B.C."/>
            <person name="Malmstrom R."/>
            <person name="Stieglmeier M."/>
            <person name="Klingl A."/>
            <person name="Woyke T."/>
            <person name="Ryan C.M."/>
            <person name="Banfield J.F."/>
        </authorList>
    </citation>
    <scope>NUCLEOTIDE SEQUENCE [LARGE SCALE GENOMIC DNA]</scope>
</reference>
<dbReference type="SUPFAM" id="SSF53335">
    <property type="entry name" value="S-adenosyl-L-methionine-dependent methyltransferases"/>
    <property type="match status" value="1"/>
</dbReference>
<evidence type="ECO:0000313" key="3">
    <source>
        <dbReference type="Proteomes" id="UP000230935"/>
    </source>
</evidence>
<evidence type="ECO:0000259" key="1">
    <source>
        <dbReference type="Pfam" id="PF01170"/>
    </source>
</evidence>